<dbReference type="InterPro" id="IPR003439">
    <property type="entry name" value="ABC_transporter-like_ATP-bd"/>
</dbReference>
<evidence type="ECO:0000313" key="5">
    <source>
        <dbReference type="Proteomes" id="UP000589620"/>
    </source>
</evidence>
<accession>A0A852T3J5</accession>
<name>A0A852T3J5_9MICO</name>
<keyword evidence="2" id="KW-0813">Transport</keyword>
<dbReference type="GO" id="GO:0005524">
    <property type="term" value="F:ATP binding"/>
    <property type="evidence" value="ECO:0007669"/>
    <property type="project" value="UniProtKB-KW"/>
</dbReference>
<keyword evidence="4" id="KW-0547">Nucleotide-binding</keyword>
<dbReference type="Gene3D" id="3.40.50.300">
    <property type="entry name" value="P-loop containing nucleotide triphosphate hydrolases"/>
    <property type="match status" value="1"/>
</dbReference>
<organism evidence="4 5">
    <name type="scientific">Leifsonia soli</name>
    <dbReference type="NCBI Taxonomy" id="582665"/>
    <lineage>
        <taxon>Bacteria</taxon>
        <taxon>Bacillati</taxon>
        <taxon>Actinomycetota</taxon>
        <taxon>Actinomycetes</taxon>
        <taxon>Micrococcales</taxon>
        <taxon>Microbacteriaceae</taxon>
        <taxon>Leifsonia</taxon>
    </lineage>
</organism>
<reference evidence="4 5" key="1">
    <citation type="submission" date="2020-07" db="EMBL/GenBank/DDBJ databases">
        <title>Sequencing the genomes of 1000 actinobacteria strains.</title>
        <authorList>
            <person name="Klenk H.-P."/>
        </authorList>
    </citation>
    <scope>NUCLEOTIDE SEQUENCE [LARGE SCALE GENOMIC DNA]</scope>
    <source>
        <strain evidence="4 5">DSM 23871</strain>
    </source>
</reference>
<evidence type="ECO:0000256" key="2">
    <source>
        <dbReference type="ARBA" id="ARBA00022448"/>
    </source>
</evidence>
<sequence>MTVDGIVVRRGGMAARAVGSQPQSVSFPQTLKVREVVDFVGRHYPDRLSTTEVLAAVGLEHCADRLCGGLSGGETRRLGLACALVGRSRVVILDEPVAGLDRDGQELLHKLIRQRGEAGDVVIVSSHDLLEIESIADRLSLVAHGRVVATGSVDDIRGGLRWRRVEFDGDHDPTRAAVSQIDPNGTVEELRPGSGRPSRISVLTYDADAVARYVLETWSHPRINVREPSLAEAVDALASIGIER</sequence>
<dbReference type="GO" id="GO:0016887">
    <property type="term" value="F:ATP hydrolysis activity"/>
    <property type="evidence" value="ECO:0007669"/>
    <property type="project" value="InterPro"/>
</dbReference>
<gene>
    <name evidence="4" type="ORF">BJ963_002743</name>
</gene>
<protein>
    <submittedName>
        <fullName evidence="4">ABC-2 type transport system ATP-binding protein</fullName>
    </submittedName>
</protein>
<keyword evidence="5" id="KW-1185">Reference proteome</keyword>
<dbReference type="Pfam" id="PF00005">
    <property type="entry name" value="ABC_tran"/>
    <property type="match status" value="1"/>
</dbReference>
<keyword evidence="4" id="KW-0067">ATP-binding</keyword>
<dbReference type="PANTHER" id="PTHR43335:SF4">
    <property type="entry name" value="ABC TRANSPORTER, ATP-BINDING PROTEIN"/>
    <property type="match status" value="1"/>
</dbReference>
<dbReference type="InterPro" id="IPR027417">
    <property type="entry name" value="P-loop_NTPase"/>
</dbReference>
<proteinExistence type="inferred from homology"/>
<dbReference type="AlphaFoldDB" id="A0A852T3J5"/>
<dbReference type="SUPFAM" id="SSF52540">
    <property type="entry name" value="P-loop containing nucleoside triphosphate hydrolases"/>
    <property type="match status" value="1"/>
</dbReference>
<dbReference type="EMBL" id="JACCBJ010000001">
    <property type="protein sequence ID" value="NYD75224.1"/>
    <property type="molecule type" value="Genomic_DNA"/>
</dbReference>
<feature type="domain" description="ABC transporter" evidence="3">
    <location>
        <begin position="16"/>
        <end position="98"/>
    </location>
</feature>
<comment type="similarity">
    <text evidence="1">Belongs to the ABC transporter superfamily.</text>
</comment>
<evidence type="ECO:0000259" key="3">
    <source>
        <dbReference type="Pfam" id="PF00005"/>
    </source>
</evidence>
<evidence type="ECO:0000256" key="1">
    <source>
        <dbReference type="ARBA" id="ARBA00005417"/>
    </source>
</evidence>
<evidence type="ECO:0000313" key="4">
    <source>
        <dbReference type="EMBL" id="NYD75224.1"/>
    </source>
</evidence>
<dbReference type="Proteomes" id="UP000589620">
    <property type="component" value="Unassembled WGS sequence"/>
</dbReference>
<dbReference type="PANTHER" id="PTHR43335">
    <property type="entry name" value="ABC TRANSPORTER, ATP-BINDING PROTEIN"/>
    <property type="match status" value="1"/>
</dbReference>
<comment type="caution">
    <text evidence="4">The sequence shown here is derived from an EMBL/GenBank/DDBJ whole genome shotgun (WGS) entry which is preliminary data.</text>
</comment>